<dbReference type="PANTHER" id="PTHR45829:SF4">
    <property type="entry name" value="MITOCHONDRIAL CARRIER PROTEIN RIM2"/>
    <property type="match status" value="1"/>
</dbReference>
<accession>A0A8D8USU6</accession>
<dbReference type="SUPFAM" id="SSF103506">
    <property type="entry name" value="Mitochondrial carrier"/>
    <property type="match status" value="1"/>
</dbReference>
<dbReference type="GO" id="GO:0015218">
    <property type="term" value="F:pyrimidine nucleotide transmembrane transporter activity"/>
    <property type="evidence" value="ECO:0007669"/>
    <property type="project" value="InterPro"/>
</dbReference>
<evidence type="ECO:0000256" key="3">
    <source>
        <dbReference type="ARBA" id="ARBA00022448"/>
    </source>
</evidence>
<protein>
    <submittedName>
        <fullName evidence="12">Solute carrier family 25 member 36</fullName>
    </submittedName>
</protein>
<dbReference type="Pfam" id="PF00153">
    <property type="entry name" value="Mito_carr"/>
    <property type="match status" value="1"/>
</dbReference>
<evidence type="ECO:0000256" key="5">
    <source>
        <dbReference type="ARBA" id="ARBA00022737"/>
    </source>
</evidence>
<dbReference type="EMBL" id="HBUF01349578">
    <property type="protein sequence ID" value="CAG6712686.1"/>
    <property type="molecule type" value="Transcribed_RNA"/>
</dbReference>
<keyword evidence="5" id="KW-0677">Repeat</keyword>
<keyword evidence="3 11" id="KW-0813">Transport</keyword>
<evidence type="ECO:0000256" key="9">
    <source>
        <dbReference type="ARBA" id="ARBA00023136"/>
    </source>
</evidence>
<evidence type="ECO:0000256" key="11">
    <source>
        <dbReference type="RuleBase" id="RU000488"/>
    </source>
</evidence>
<dbReference type="EMBL" id="HBUF01320853">
    <property type="protein sequence ID" value="CAG6694925.1"/>
    <property type="molecule type" value="Transcribed_RNA"/>
</dbReference>
<comment type="similarity">
    <text evidence="2 11">Belongs to the mitochondrial carrier (TC 2.A.29) family.</text>
</comment>
<sequence length="117" mass="12648">MASVNSRDSFIHLIAGGIAGTTAAIVTCPLEVVKTRLQSSVGLYQIQKMCVPPIASADNVTSQLTCKSMPYQRRRLNTQVLTISQFDSSSSSQSVQSTARPSAGVVQCLRIFRLFSH</sequence>
<evidence type="ECO:0000256" key="10">
    <source>
        <dbReference type="PROSITE-ProRule" id="PRU00282"/>
    </source>
</evidence>
<name>A0A8D8USU6_9HEMI</name>
<dbReference type="InterPro" id="IPR023395">
    <property type="entry name" value="MCP_dom_sf"/>
</dbReference>
<dbReference type="PANTHER" id="PTHR45829">
    <property type="entry name" value="MITOCHONDRIAL CARRIER PROTEIN RIM2"/>
    <property type="match status" value="1"/>
</dbReference>
<organism evidence="12">
    <name type="scientific">Cacopsylla melanoneura</name>
    <dbReference type="NCBI Taxonomy" id="428564"/>
    <lineage>
        <taxon>Eukaryota</taxon>
        <taxon>Metazoa</taxon>
        <taxon>Ecdysozoa</taxon>
        <taxon>Arthropoda</taxon>
        <taxon>Hexapoda</taxon>
        <taxon>Insecta</taxon>
        <taxon>Pterygota</taxon>
        <taxon>Neoptera</taxon>
        <taxon>Paraneoptera</taxon>
        <taxon>Hemiptera</taxon>
        <taxon>Sternorrhyncha</taxon>
        <taxon>Psylloidea</taxon>
        <taxon>Psyllidae</taxon>
        <taxon>Psyllinae</taxon>
        <taxon>Cacopsylla</taxon>
    </lineage>
</organism>
<dbReference type="PROSITE" id="PS50920">
    <property type="entry name" value="SOLCAR"/>
    <property type="match status" value="1"/>
</dbReference>
<evidence type="ECO:0000313" key="12">
    <source>
        <dbReference type="EMBL" id="CAG6712686.1"/>
    </source>
</evidence>
<evidence type="ECO:0000256" key="2">
    <source>
        <dbReference type="ARBA" id="ARBA00006375"/>
    </source>
</evidence>
<dbReference type="GO" id="GO:0005743">
    <property type="term" value="C:mitochondrial inner membrane"/>
    <property type="evidence" value="ECO:0007669"/>
    <property type="project" value="UniProtKB-SubCell"/>
</dbReference>
<proteinExistence type="inferred from homology"/>
<evidence type="ECO:0000256" key="1">
    <source>
        <dbReference type="ARBA" id="ARBA00004448"/>
    </source>
</evidence>
<evidence type="ECO:0000256" key="8">
    <source>
        <dbReference type="ARBA" id="ARBA00023128"/>
    </source>
</evidence>
<evidence type="ECO:0000256" key="6">
    <source>
        <dbReference type="ARBA" id="ARBA00022792"/>
    </source>
</evidence>
<dbReference type="GO" id="GO:1990519">
    <property type="term" value="P:pyrimidine nucleotide import into mitochondrion"/>
    <property type="evidence" value="ECO:0007669"/>
    <property type="project" value="TreeGrafter"/>
</dbReference>
<keyword evidence="9 10" id="KW-0472">Membrane</keyword>
<dbReference type="EMBL" id="HBUF01098802">
    <property type="protein sequence ID" value="CAG6637525.1"/>
    <property type="molecule type" value="Transcribed_RNA"/>
</dbReference>
<reference evidence="12" key="1">
    <citation type="submission" date="2021-05" db="EMBL/GenBank/DDBJ databases">
        <authorList>
            <person name="Alioto T."/>
            <person name="Alioto T."/>
            <person name="Gomez Garrido J."/>
        </authorList>
    </citation>
    <scope>NUCLEOTIDE SEQUENCE</scope>
</reference>
<dbReference type="Gene3D" id="1.50.40.10">
    <property type="entry name" value="Mitochondrial carrier domain"/>
    <property type="match status" value="1"/>
</dbReference>
<comment type="subcellular location">
    <subcellularLocation>
        <location evidence="1">Mitochondrion inner membrane</location>
        <topology evidence="1">Multi-pass membrane protein</topology>
    </subcellularLocation>
</comment>
<dbReference type="EMBL" id="HBUF01098805">
    <property type="protein sequence ID" value="CAG6637541.1"/>
    <property type="molecule type" value="Transcribed_RNA"/>
</dbReference>
<dbReference type="InterPro" id="IPR049562">
    <property type="entry name" value="SLC25A33/36-like"/>
</dbReference>
<evidence type="ECO:0000256" key="4">
    <source>
        <dbReference type="ARBA" id="ARBA00022692"/>
    </source>
</evidence>
<dbReference type="InterPro" id="IPR018108">
    <property type="entry name" value="MCP_transmembrane"/>
</dbReference>
<keyword evidence="8" id="KW-0496">Mitochondrion</keyword>
<evidence type="ECO:0000256" key="7">
    <source>
        <dbReference type="ARBA" id="ARBA00022989"/>
    </source>
</evidence>
<feature type="repeat" description="Solcar" evidence="10">
    <location>
        <begin position="7"/>
        <end position="92"/>
    </location>
</feature>
<keyword evidence="4 10" id="KW-0812">Transmembrane</keyword>
<keyword evidence="6" id="KW-0999">Mitochondrion inner membrane</keyword>
<keyword evidence="7" id="KW-1133">Transmembrane helix</keyword>
<dbReference type="AlphaFoldDB" id="A0A8D8USU6"/>